<dbReference type="InterPro" id="IPR057654">
    <property type="entry name" value="Znf-CCCH_tandem"/>
</dbReference>
<name>A0A1Y1YPP8_9PLEO</name>
<dbReference type="Pfam" id="PF25542">
    <property type="entry name" value="zf-CCCH_12"/>
    <property type="match status" value="1"/>
</dbReference>
<protein>
    <recommendedName>
        <fullName evidence="3">C3H1-type domain-containing protein</fullName>
    </recommendedName>
</protein>
<dbReference type="GO" id="GO:0008270">
    <property type="term" value="F:zinc ion binding"/>
    <property type="evidence" value="ECO:0007669"/>
    <property type="project" value="UniProtKB-KW"/>
</dbReference>
<dbReference type="Pfam" id="PF25540">
    <property type="entry name" value="DUF7923"/>
    <property type="match status" value="1"/>
</dbReference>
<dbReference type="EMBL" id="MCFA01000192">
    <property type="protein sequence ID" value="ORX99803.1"/>
    <property type="molecule type" value="Genomic_DNA"/>
</dbReference>
<comment type="caution">
    <text evidence="4">The sequence shown here is derived from an EMBL/GenBank/DDBJ whole genome shotgun (WGS) entry which is preliminary data.</text>
</comment>
<sequence>MVNVFVSLDKLAQKLASVRLLQHPQDMRAFAQSFGVNQPLFSIIDVGHGKERADFRIKEMLRTFSDNPTCKHIIFGGCHDAGYLVNLDQYKHNEVKAARMTLLESTLPARGYMELPNFKRARFDTVFRSEPLPEYVSAPAAYQPPAPPSVPVQALVQAPVQTPVQAPARPVVVAKNQSPIVSPTPVNVKPAAPVAQSPSTTSSSLATPSSAASSNSWATVGKTGASNGNISIAPSNKTSAKKRYIYFNKDGYRLDEALSPRDKNASEAIEKRMEKAGRNLCNHWHLNRGQCSNGNFCRFQHEPKLTPAELNSLRYKTRSLACKRRDCDKFDCYLGHQCSYERDQGACPYEPTCNLRSSHGMDKTKYVRYDEDWNEEYSK</sequence>
<reference evidence="4 5" key="1">
    <citation type="submission" date="2016-07" db="EMBL/GenBank/DDBJ databases">
        <title>Pervasive Adenine N6-methylation of Active Genes in Fungi.</title>
        <authorList>
            <consortium name="DOE Joint Genome Institute"/>
            <person name="Mondo S.J."/>
            <person name="Dannebaum R.O."/>
            <person name="Kuo R.C."/>
            <person name="Labutti K."/>
            <person name="Haridas S."/>
            <person name="Kuo A."/>
            <person name="Salamov A."/>
            <person name="Ahrendt S.R."/>
            <person name="Lipzen A."/>
            <person name="Sullivan W."/>
            <person name="Andreopoulos W.B."/>
            <person name="Clum A."/>
            <person name="Lindquist E."/>
            <person name="Daum C."/>
            <person name="Ramamoorthy G.K."/>
            <person name="Gryganskyi A."/>
            <person name="Culley D."/>
            <person name="Magnuson J.K."/>
            <person name="James T.Y."/>
            <person name="O'Malley M.A."/>
            <person name="Stajich J.E."/>
            <person name="Spatafora J.W."/>
            <person name="Visel A."/>
            <person name="Grigoriev I.V."/>
        </authorList>
    </citation>
    <scope>NUCLEOTIDE SEQUENCE [LARGE SCALE GENOMIC DNA]</scope>
    <source>
        <strain evidence="4 5">CBS 115471</strain>
    </source>
</reference>
<feature type="compositionally biased region" description="Low complexity" evidence="2">
    <location>
        <begin position="190"/>
        <end position="218"/>
    </location>
</feature>
<evidence type="ECO:0000259" key="3">
    <source>
        <dbReference type="PROSITE" id="PS50103"/>
    </source>
</evidence>
<feature type="domain" description="C3H1-type" evidence="3">
    <location>
        <begin position="275"/>
        <end position="304"/>
    </location>
</feature>
<evidence type="ECO:0000256" key="1">
    <source>
        <dbReference type="PROSITE-ProRule" id="PRU00723"/>
    </source>
</evidence>
<dbReference type="InterPro" id="IPR057683">
    <property type="entry name" value="DUF7923"/>
</dbReference>
<accession>A0A1Y1YPP8</accession>
<evidence type="ECO:0000313" key="5">
    <source>
        <dbReference type="Proteomes" id="UP000193144"/>
    </source>
</evidence>
<evidence type="ECO:0000313" key="4">
    <source>
        <dbReference type="EMBL" id="ORX99803.1"/>
    </source>
</evidence>
<keyword evidence="1" id="KW-0479">Metal-binding</keyword>
<dbReference type="OrthoDB" id="2270193at2759"/>
<evidence type="ECO:0000256" key="2">
    <source>
        <dbReference type="SAM" id="MobiDB-lite"/>
    </source>
</evidence>
<dbReference type="InterPro" id="IPR000571">
    <property type="entry name" value="Znf_CCCH"/>
</dbReference>
<organism evidence="4 5">
    <name type="scientific">Clohesyomyces aquaticus</name>
    <dbReference type="NCBI Taxonomy" id="1231657"/>
    <lineage>
        <taxon>Eukaryota</taxon>
        <taxon>Fungi</taxon>
        <taxon>Dikarya</taxon>
        <taxon>Ascomycota</taxon>
        <taxon>Pezizomycotina</taxon>
        <taxon>Dothideomycetes</taxon>
        <taxon>Pleosporomycetidae</taxon>
        <taxon>Pleosporales</taxon>
        <taxon>Lindgomycetaceae</taxon>
        <taxon>Clohesyomyces</taxon>
    </lineage>
</organism>
<dbReference type="STRING" id="1231657.A0A1Y1YPP8"/>
<gene>
    <name evidence="4" type="ORF">BCR34DRAFT_495161</name>
</gene>
<proteinExistence type="predicted"/>
<dbReference type="Proteomes" id="UP000193144">
    <property type="component" value="Unassembled WGS sequence"/>
</dbReference>
<keyword evidence="1" id="KW-0862">Zinc</keyword>
<dbReference type="PANTHER" id="PTHR37543">
    <property type="entry name" value="CCCH ZINC FINGER DNA BINDING PROTEIN (AFU_ORTHOLOGUE AFUA_5G12760)"/>
    <property type="match status" value="1"/>
</dbReference>
<keyword evidence="5" id="KW-1185">Reference proteome</keyword>
<dbReference type="PROSITE" id="PS50103">
    <property type="entry name" value="ZF_C3H1"/>
    <property type="match status" value="1"/>
</dbReference>
<keyword evidence="1" id="KW-0863">Zinc-finger</keyword>
<dbReference type="PANTHER" id="PTHR37543:SF1">
    <property type="entry name" value="CCCH ZINC FINGER DNA BINDING PROTEIN (AFU_ORTHOLOGUE AFUA_5G12760)"/>
    <property type="match status" value="1"/>
</dbReference>
<feature type="zinc finger region" description="C3H1-type" evidence="1">
    <location>
        <begin position="275"/>
        <end position="304"/>
    </location>
</feature>
<feature type="region of interest" description="Disordered" evidence="2">
    <location>
        <begin position="180"/>
        <end position="218"/>
    </location>
</feature>
<dbReference type="Pfam" id="PF25543">
    <property type="entry name" value="zf-CCCH_tandem"/>
    <property type="match status" value="1"/>
</dbReference>
<dbReference type="AlphaFoldDB" id="A0A1Y1YPP8"/>